<evidence type="ECO:0000259" key="2">
    <source>
        <dbReference type="Pfam" id="PF25583"/>
    </source>
</evidence>
<dbReference type="RefSeq" id="WP_078927947.1">
    <property type="nucleotide sequence ID" value="NZ_FUXX01000003.1"/>
</dbReference>
<protein>
    <submittedName>
        <fullName evidence="3">WYL domain-containing protein</fullName>
    </submittedName>
</protein>
<reference evidence="4" key="1">
    <citation type="submission" date="2017-02" db="EMBL/GenBank/DDBJ databases">
        <authorList>
            <person name="Varghese N."/>
            <person name="Submissions S."/>
        </authorList>
    </citation>
    <scope>NUCLEOTIDE SEQUENCE [LARGE SCALE GENOMIC DNA]</scope>
    <source>
        <strain evidence="4">DSM 3072</strain>
    </source>
</reference>
<dbReference type="AlphaFoldDB" id="A0A1T4UZB7"/>
<dbReference type="Proteomes" id="UP000242432">
    <property type="component" value="Unassembled WGS sequence"/>
</dbReference>
<gene>
    <name evidence="3" type="ORF">SAMN02745213_00329</name>
</gene>
<dbReference type="InterPro" id="IPR051534">
    <property type="entry name" value="CBASS_pafABC_assoc_protein"/>
</dbReference>
<evidence type="ECO:0000313" key="4">
    <source>
        <dbReference type="Proteomes" id="UP000242432"/>
    </source>
</evidence>
<dbReference type="InterPro" id="IPR026881">
    <property type="entry name" value="WYL_dom"/>
</dbReference>
<name>A0A1T4UZB7_9GAMM</name>
<dbReference type="PANTHER" id="PTHR34580:SF1">
    <property type="entry name" value="PROTEIN PAFC"/>
    <property type="match status" value="1"/>
</dbReference>
<dbReference type="EMBL" id="FUXX01000003">
    <property type="protein sequence ID" value="SKA58050.1"/>
    <property type="molecule type" value="Genomic_DNA"/>
</dbReference>
<feature type="domain" description="WYL" evidence="1">
    <location>
        <begin position="153"/>
        <end position="227"/>
    </location>
</feature>
<dbReference type="Pfam" id="PF25583">
    <property type="entry name" value="WCX"/>
    <property type="match status" value="1"/>
</dbReference>
<feature type="domain" description="WCX" evidence="2">
    <location>
        <begin position="254"/>
        <end position="329"/>
    </location>
</feature>
<organism evidence="3 4">
    <name type="scientific">Succinivibrio dextrinosolvens DSM 3072</name>
    <dbReference type="NCBI Taxonomy" id="1123324"/>
    <lineage>
        <taxon>Bacteria</taxon>
        <taxon>Pseudomonadati</taxon>
        <taxon>Pseudomonadota</taxon>
        <taxon>Gammaproteobacteria</taxon>
        <taxon>Aeromonadales</taxon>
        <taxon>Succinivibrionaceae</taxon>
        <taxon>Succinivibrio</taxon>
    </lineage>
</organism>
<keyword evidence="4" id="KW-1185">Reference proteome</keyword>
<proteinExistence type="predicted"/>
<dbReference type="STRING" id="83771.SAMN02910357_00051"/>
<dbReference type="PANTHER" id="PTHR34580">
    <property type="match status" value="1"/>
</dbReference>
<sequence length="334" mass="39100">MPEKYDQDARPDEKLLKLFMLLLFNDKEFSLTYLAETINCSKQTVARLLRRIDENYPCHLLERKSSRQKYYHLQRPAMSFRTAIDPAGLRQLALCRDLVKGLLPKEDWELVNMSVQQAKTNLPRADYSSYQDANVGTRLTRGHIDYQSKQRQLAEIEKCILNHKCCSLSYQKDLNGEIKNYAYAPQMLLTFHDSLYVFGWIVTEIGPVRILKERPAKFSVHRITEVTLQNRSSAELPMKDMEEISDFGFLRDEPFKAKIWFSKEVMTYISDRIWSDDQKITPQEDGGIILEMTALSRSELISFVMSFDFKARLLEPLDLAEEIKDRLLKTLEKY</sequence>
<evidence type="ECO:0000313" key="3">
    <source>
        <dbReference type="EMBL" id="SKA58050.1"/>
    </source>
</evidence>
<evidence type="ECO:0000259" key="1">
    <source>
        <dbReference type="Pfam" id="PF13280"/>
    </source>
</evidence>
<dbReference type="Pfam" id="PF13280">
    <property type="entry name" value="WYL"/>
    <property type="match status" value="1"/>
</dbReference>
<accession>A0A1T4UZB7</accession>
<dbReference type="InterPro" id="IPR057727">
    <property type="entry name" value="WCX_dom"/>
</dbReference>